<dbReference type="AlphaFoldDB" id="A0A9K3H095"/>
<name>A0A9K3H095_HELAN</name>
<reference evidence="1" key="2">
    <citation type="submission" date="2020-06" db="EMBL/GenBank/DDBJ databases">
        <title>Helianthus annuus Genome sequencing and assembly Release 2.</title>
        <authorList>
            <person name="Gouzy J."/>
            <person name="Langlade N."/>
            <person name="Munos S."/>
        </authorList>
    </citation>
    <scope>NUCLEOTIDE SEQUENCE</scope>
    <source>
        <tissue evidence="1">Leaves</tissue>
    </source>
</reference>
<dbReference type="EMBL" id="MNCJ02000331">
    <property type="protein sequence ID" value="KAF5761743.1"/>
    <property type="molecule type" value="Genomic_DNA"/>
</dbReference>
<proteinExistence type="predicted"/>
<comment type="caution">
    <text evidence="1">The sequence shown here is derived from an EMBL/GenBank/DDBJ whole genome shotgun (WGS) entry which is preliminary data.</text>
</comment>
<keyword evidence="2" id="KW-1185">Reference proteome</keyword>
<evidence type="ECO:0000313" key="1">
    <source>
        <dbReference type="EMBL" id="KAF5761743.1"/>
    </source>
</evidence>
<reference evidence="1" key="1">
    <citation type="journal article" date="2017" name="Nature">
        <title>The sunflower genome provides insights into oil metabolism, flowering and Asterid evolution.</title>
        <authorList>
            <person name="Badouin H."/>
            <person name="Gouzy J."/>
            <person name="Grassa C.J."/>
            <person name="Murat F."/>
            <person name="Staton S.E."/>
            <person name="Cottret L."/>
            <person name="Lelandais-Briere C."/>
            <person name="Owens G.L."/>
            <person name="Carrere S."/>
            <person name="Mayjonade B."/>
            <person name="Legrand L."/>
            <person name="Gill N."/>
            <person name="Kane N.C."/>
            <person name="Bowers J.E."/>
            <person name="Hubner S."/>
            <person name="Bellec A."/>
            <person name="Berard A."/>
            <person name="Berges H."/>
            <person name="Blanchet N."/>
            <person name="Boniface M.C."/>
            <person name="Brunel D."/>
            <person name="Catrice O."/>
            <person name="Chaidir N."/>
            <person name="Claudel C."/>
            <person name="Donnadieu C."/>
            <person name="Faraut T."/>
            <person name="Fievet G."/>
            <person name="Helmstetter N."/>
            <person name="King M."/>
            <person name="Knapp S.J."/>
            <person name="Lai Z."/>
            <person name="Le Paslier M.C."/>
            <person name="Lippi Y."/>
            <person name="Lorenzon L."/>
            <person name="Mandel J.R."/>
            <person name="Marage G."/>
            <person name="Marchand G."/>
            <person name="Marquand E."/>
            <person name="Bret-Mestries E."/>
            <person name="Morien E."/>
            <person name="Nambeesan S."/>
            <person name="Nguyen T."/>
            <person name="Pegot-Espagnet P."/>
            <person name="Pouilly N."/>
            <person name="Raftis F."/>
            <person name="Sallet E."/>
            <person name="Schiex T."/>
            <person name="Thomas J."/>
            <person name="Vandecasteele C."/>
            <person name="Vares D."/>
            <person name="Vear F."/>
            <person name="Vautrin S."/>
            <person name="Crespi M."/>
            <person name="Mangin B."/>
            <person name="Burke J.M."/>
            <person name="Salse J."/>
            <person name="Munos S."/>
            <person name="Vincourt P."/>
            <person name="Rieseberg L.H."/>
            <person name="Langlade N.B."/>
        </authorList>
    </citation>
    <scope>NUCLEOTIDE SEQUENCE</scope>
    <source>
        <tissue evidence="1">Leaves</tissue>
    </source>
</reference>
<organism evidence="1 2">
    <name type="scientific">Helianthus annuus</name>
    <name type="common">Common sunflower</name>
    <dbReference type="NCBI Taxonomy" id="4232"/>
    <lineage>
        <taxon>Eukaryota</taxon>
        <taxon>Viridiplantae</taxon>
        <taxon>Streptophyta</taxon>
        <taxon>Embryophyta</taxon>
        <taxon>Tracheophyta</taxon>
        <taxon>Spermatophyta</taxon>
        <taxon>Magnoliopsida</taxon>
        <taxon>eudicotyledons</taxon>
        <taxon>Gunneridae</taxon>
        <taxon>Pentapetalae</taxon>
        <taxon>asterids</taxon>
        <taxon>campanulids</taxon>
        <taxon>Asterales</taxon>
        <taxon>Asteraceae</taxon>
        <taxon>Asteroideae</taxon>
        <taxon>Heliantheae alliance</taxon>
        <taxon>Heliantheae</taxon>
        <taxon>Helianthus</taxon>
    </lineage>
</organism>
<accession>A0A9K3H095</accession>
<evidence type="ECO:0000313" key="2">
    <source>
        <dbReference type="Proteomes" id="UP000215914"/>
    </source>
</evidence>
<gene>
    <name evidence="1" type="ORF">HanXRQr2_Chr16g0768581</name>
</gene>
<dbReference type="Gramene" id="mRNA:HanXRQr2_Chr16g0768581">
    <property type="protein sequence ID" value="CDS:HanXRQr2_Chr16g0768581.1"/>
    <property type="gene ID" value="HanXRQr2_Chr16g0768581"/>
</dbReference>
<dbReference type="Proteomes" id="UP000215914">
    <property type="component" value="Unassembled WGS sequence"/>
</dbReference>
<sequence length="119" mass="14187">MHIQESRGHLHLIIYDYNRLHHNVYEMLSDHSGWFVKYRVDLGGLLYAFPEMAYWCQNKFNVSDVIRGEKEEDTFLLLRIPGKMITFNVGDKSFKHIFNSIVKDSYRETHRYTETLASL</sequence>
<protein>
    <submittedName>
        <fullName evidence="1">Uncharacterized protein</fullName>
    </submittedName>
</protein>